<comment type="caution">
    <text evidence="6">The sequence shown here is derived from an EMBL/GenBank/DDBJ whole genome shotgun (WGS) entry which is preliminary data.</text>
</comment>
<dbReference type="Pfam" id="PF01344">
    <property type="entry name" value="Kelch_1"/>
    <property type="match status" value="2"/>
</dbReference>
<keyword evidence="2" id="KW-0677">Repeat</keyword>
<proteinExistence type="predicted"/>
<organism evidence="6 7">
    <name type="scientific">Bacillus haynesii</name>
    <dbReference type="NCBI Taxonomy" id="1925021"/>
    <lineage>
        <taxon>Bacteria</taxon>
        <taxon>Bacillati</taxon>
        <taxon>Bacillota</taxon>
        <taxon>Bacilli</taxon>
        <taxon>Bacillales</taxon>
        <taxon>Bacillaceae</taxon>
        <taxon>Bacillus</taxon>
    </lineage>
</organism>
<dbReference type="Gene3D" id="2.120.10.80">
    <property type="entry name" value="Kelch-type beta propeller"/>
    <property type="match status" value="2"/>
</dbReference>
<feature type="chain" id="PRO_5046797236" description="FKB95-like N-terminal Kelch domain-containing protein" evidence="4">
    <location>
        <begin position="25"/>
        <end position="422"/>
    </location>
</feature>
<dbReference type="InterPro" id="IPR011043">
    <property type="entry name" value="Gal_Oxase/kelch_b-propeller"/>
</dbReference>
<dbReference type="SMART" id="SM00612">
    <property type="entry name" value="Kelch"/>
    <property type="match status" value="4"/>
</dbReference>
<feature type="domain" description="FKB95-like N-terminal Kelch" evidence="5">
    <location>
        <begin position="25"/>
        <end position="180"/>
    </location>
</feature>
<sequence length="422" mass="46545">MRKLFFMFVILFSAILAPFGSASAEENSGKSWISKADLPEARSAAATAVVDGKIYVIGGFGSENVATNTTFVYDPKTNEWTQKTDMPTKRAGAAVAVVDHKIYVIGGNTYNTRNYANTEKVEIYDYKTDTWESGIDAPVKSYLSTAAVIDNTIHLFTQQEPGKPTHFAYNTATKKWETKYRQPRNNSGAAAATVNGKIYYIGGGTHNSGAGISGFIYEYDPKTDNWVKKSNLRSVATYVSSAVVGNKIYIAGGAIGKNSVTSKVQVYDPKSDTVEEIQDLQYKRAGAATVAVGKDLYAIGGSESVNLRLLHTSKFRSVEMLSLEDSKNPNDDNQGKTDDTDQSEEGNALLVITMVNGLQKEYQLSIKEVNAFLSWYKQRDAGEGPGFYEIDEHDNNKGPFESKKDYVVFKNILMFEVNKYKE</sequence>
<feature type="region of interest" description="Disordered" evidence="3">
    <location>
        <begin position="321"/>
        <end position="343"/>
    </location>
</feature>
<protein>
    <recommendedName>
        <fullName evidence="5">FKB95-like N-terminal Kelch domain-containing protein</fullName>
    </recommendedName>
</protein>
<dbReference type="Pfam" id="PF25210">
    <property type="entry name" value="Kelch_FKB95"/>
    <property type="match status" value="1"/>
</dbReference>
<dbReference type="PANTHER" id="PTHR46344:SF27">
    <property type="entry name" value="KELCH REPEAT SUPERFAMILY PROTEIN"/>
    <property type="match status" value="1"/>
</dbReference>
<feature type="signal peptide" evidence="4">
    <location>
        <begin position="1"/>
        <end position="24"/>
    </location>
</feature>
<accession>A0ABX3I769</accession>
<gene>
    <name evidence="6" type="ORF">BTA31_02120</name>
</gene>
<evidence type="ECO:0000313" key="6">
    <source>
        <dbReference type="EMBL" id="OMI29692.1"/>
    </source>
</evidence>
<keyword evidence="4" id="KW-0732">Signal</keyword>
<dbReference type="Proteomes" id="UP000187046">
    <property type="component" value="Unassembled WGS sequence"/>
</dbReference>
<dbReference type="InterPro" id="IPR057499">
    <property type="entry name" value="Kelch_FKB95"/>
</dbReference>
<dbReference type="PANTHER" id="PTHR46344">
    <property type="entry name" value="OS02G0202900 PROTEIN"/>
    <property type="match status" value="1"/>
</dbReference>
<keyword evidence="1" id="KW-0880">Kelch repeat</keyword>
<dbReference type="InterPro" id="IPR015915">
    <property type="entry name" value="Kelch-typ_b-propeller"/>
</dbReference>
<evidence type="ECO:0000259" key="5">
    <source>
        <dbReference type="Pfam" id="PF25210"/>
    </source>
</evidence>
<dbReference type="InterPro" id="IPR006652">
    <property type="entry name" value="Kelch_1"/>
</dbReference>
<evidence type="ECO:0000256" key="3">
    <source>
        <dbReference type="SAM" id="MobiDB-lite"/>
    </source>
</evidence>
<dbReference type="SUPFAM" id="SSF50965">
    <property type="entry name" value="Galactose oxidase, central domain"/>
    <property type="match status" value="1"/>
</dbReference>
<reference evidence="6 7" key="1">
    <citation type="submission" date="2016-12" db="EMBL/GenBank/DDBJ databases">
        <title>Bacillus phylogenomics.</title>
        <authorList>
            <person name="Dunlap C."/>
        </authorList>
    </citation>
    <scope>NUCLEOTIDE SEQUENCE [LARGE SCALE GENOMIC DNA]</scope>
    <source>
        <strain evidence="6 7">NRRL B-41327</strain>
    </source>
</reference>
<evidence type="ECO:0000256" key="1">
    <source>
        <dbReference type="ARBA" id="ARBA00022441"/>
    </source>
</evidence>
<evidence type="ECO:0000313" key="7">
    <source>
        <dbReference type="Proteomes" id="UP000187046"/>
    </source>
</evidence>
<feature type="compositionally biased region" description="Basic and acidic residues" evidence="3">
    <location>
        <begin position="324"/>
        <end position="339"/>
    </location>
</feature>
<evidence type="ECO:0000256" key="2">
    <source>
        <dbReference type="ARBA" id="ARBA00022737"/>
    </source>
</evidence>
<evidence type="ECO:0000256" key="4">
    <source>
        <dbReference type="SAM" id="SignalP"/>
    </source>
</evidence>
<name>A0ABX3I769_9BACI</name>
<dbReference type="RefSeq" id="WP_076788728.1">
    <property type="nucleotide sequence ID" value="NZ_MRBL01000003.1"/>
</dbReference>
<dbReference type="EMBL" id="MRBL01000003">
    <property type="protein sequence ID" value="OMI29692.1"/>
    <property type="molecule type" value="Genomic_DNA"/>
</dbReference>
<keyword evidence="7" id="KW-1185">Reference proteome</keyword>